<evidence type="ECO:0000313" key="2">
    <source>
        <dbReference type="Proteomes" id="UP000053841"/>
    </source>
</evidence>
<dbReference type="RefSeq" id="XP_007710724.1">
    <property type="nucleotide sequence ID" value="XM_007712534.1"/>
</dbReference>
<protein>
    <submittedName>
        <fullName evidence="1">Uncharacterized protein</fullName>
    </submittedName>
</protein>
<name>W6YBP1_COCC2</name>
<dbReference type="Proteomes" id="UP000053841">
    <property type="component" value="Unassembled WGS sequence"/>
</dbReference>
<dbReference type="AlphaFoldDB" id="W6YBP1"/>
<proteinExistence type="predicted"/>
<dbReference type="GeneID" id="19148003"/>
<evidence type="ECO:0000313" key="1">
    <source>
        <dbReference type="EMBL" id="EUC35005.1"/>
    </source>
</evidence>
<reference evidence="1 2" key="1">
    <citation type="journal article" date="2013" name="PLoS Genet.">
        <title>Comparative genome structure, secondary metabolite, and effector coding capacity across Cochliobolus pathogens.</title>
        <authorList>
            <person name="Condon B.J."/>
            <person name="Leng Y."/>
            <person name="Wu D."/>
            <person name="Bushley K.E."/>
            <person name="Ohm R.A."/>
            <person name="Otillar R."/>
            <person name="Martin J."/>
            <person name="Schackwitz W."/>
            <person name="Grimwood J."/>
            <person name="MohdZainudin N."/>
            <person name="Xue C."/>
            <person name="Wang R."/>
            <person name="Manning V.A."/>
            <person name="Dhillon B."/>
            <person name="Tu Z.J."/>
            <person name="Steffenson B.J."/>
            <person name="Salamov A."/>
            <person name="Sun H."/>
            <person name="Lowry S."/>
            <person name="LaButti K."/>
            <person name="Han J."/>
            <person name="Copeland A."/>
            <person name="Lindquist E."/>
            <person name="Barry K."/>
            <person name="Schmutz J."/>
            <person name="Baker S.E."/>
            <person name="Ciuffetti L.M."/>
            <person name="Grigoriev I.V."/>
            <person name="Zhong S."/>
            <person name="Turgeon B.G."/>
        </authorList>
    </citation>
    <scope>NUCLEOTIDE SEQUENCE [LARGE SCALE GENOMIC DNA]</scope>
    <source>
        <strain evidence="1 2">26-R-13</strain>
    </source>
</reference>
<organism evidence="1 2">
    <name type="scientific">Cochliobolus carbonum (strain 26-R-13)</name>
    <name type="common">Maize leaf spot fungus</name>
    <name type="synonym">Bipolaris zeicola</name>
    <dbReference type="NCBI Taxonomy" id="930089"/>
    <lineage>
        <taxon>Eukaryota</taxon>
        <taxon>Fungi</taxon>
        <taxon>Dikarya</taxon>
        <taxon>Ascomycota</taxon>
        <taxon>Pezizomycotina</taxon>
        <taxon>Dothideomycetes</taxon>
        <taxon>Pleosporomycetidae</taxon>
        <taxon>Pleosporales</taxon>
        <taxon>Pleosporineae</taxon>
        <taxon>Pleosporaceae</taxon>
        <taxon>Bipolaris</taxon>
    </lineage>
</organism>
<keyword evidence="2" id="KW-1185">Reference proteome</keyword>
<accession>W6YBP1</accession>
<gene>
    <name evidence="1" type="ORF">COCCADRAFT_35456</name>
</gene>
<sequence length="93" mass="10526">MVPFGARFPYPLGPEEETKKWPWTGKAVMVSARLRTGLSAHIDLVKAPTSRRVIYLTFLKRVDNVRYYVWRALKLQAIMAQQPHGGASTPSTI</sequence>
<dbReference type="EMBL" id="KI964582">
    <property type="protein sequence ID" value="EUC35005.1"/>
    <property type="molecule type" value="Genomic_DNA"/>
</dbReference>
<dbReference type="HOGENOM" id="CLU_2399366_0_0_1"/>
<dbReference type="KEGG" id="bze:COCCADRAFT_35456"/>
<dbReference type="OrthoDB" id="10397512at2759"/>